<accession>A0A2T0S228</accession>
<keyword evidence="2" id="KW-0489">Methyltransferase</keyword>
<keyword evidence="2" id="KW-0808">Transferase</keyword>
<reference evidence="2 3" key="1">
    <citation type="submission" date="2018-03" db="EMBL/GenBank/DDBJ databases">
        <title>Genomic Encyclopedia of Archaeal and Bacterial Type Strains, Phase II (KMG-II): from individual species to whole genera.</title>
        <authorList>
            <person name="Goeker M."/>
        </authorList>
    </citation>
    <scope>NUCLEOTIDE SEQUENCE [LARGE SCALE GENOMIC DNA]</scope>
    <source>
        <strain evidence="2 3">DSM 45348</strain>
    </source>
</reference>
<name>A0A2T0S228_9ACTN</name>
<dbReference type="GO" id="GO:0008168">
    <property type="term" value="F:methyltransferase activity"/>
    <property type="evidence" value="ECO:0007669"/>
    <property type="project" value="UniProtKB-KW"/>
</dbReference>
<evidence type="ECO:0000256" key="1">
    <source>
        <dbReference type="SAM" id="MobiDB-lite"/>
    </source>
</evidence>
<evidence type="ECO:0000313" key="2">
    <source>
        <dbReference type="EMBL" id="PRY27475.1"/>
    </source>
</evidence>
<evidence type="ECO:0000313" key="3">
    <source>
        <dbReference type="Proteomes" id="UP000239209"/>
    </source>
</evidence>
<protein>
    <submittedName>
        <fullName evidence="2">S-adenosyl methyltransferase</fullName>
    </submittedName>
</protein>
<dbReference type="SUPFAM" id="SSF53335">
    <property type="entry name" value="S-adenosyl-L-methionine-dependent methyltransferases"/>
    <property type="match status" value="1"/>
</dbReference>
<comment type="caution">
    <text evidence="2">The sequence shown here is derived from an EMBL/GenBank/DDBJ whole genome shotgun (WGS) entry which is preliminary data.</text>
</comment>
<dbReference type="Gene3D" id="3.40.50.150">
    <property type="entry name" value="Vaccinia Virus protein VP39"/>
    <property type="match status" value="1"/>
</dbReference>
<keyword evidence="3" id="KW-1185">Reference proteome</keyword>
<dbReference type="Pfam" id="PF04672">
    <property type="entry name" value="Methyltransf_19"/>
    <property type="match status" value="1"/>
</dbReference>
<dbReference type="InterPro" id="IPR006764">
    <property type="entry name" value="SAM_dep_MeTrfase_SAV2177_type"/>
</dbReference>
<proteinExistence type="predicted"/>
<feature type="region of interest" description="Disordered" evidence="1">
    <location>
        <begin position="200"/>
        <end position="231"/>
    </location>
</feature>
<dbReference type="AlphaFoldDB" id="A0A2T0S228"/>
<feature type="compositionally biased region" description="Basic and acidic residues" evidence="1">
    <location>
        <begin position="221"/>
        <end position="231"/>
    </location>
</feature>
<dbReference type="GO" id="GO:0032259">
    <property type="term" value="P:methylation"/>
    <property type="evidence" value="ECO:0007669"/>
    <property type="project" value="UniProtKB-KW"/>
</dbReference>
<sequence length="231" mass="25290">MASKVDPRCRVLYVDVDLLVGAHARALLTSEPGGAVVFVPGDLEDIDAVLADPVVRDTLDLSRPVAVLLLAVLHFLPGRGRARRVVERLGTALPMGSYLAVSHVTFDPLRPAHADRLRELSAPGAGHGPFRARRHAEIMDLLDGFELEWPRLGPVVQWRPEREPRPVATVEESVAYGVVARTAGIAPWRRSSSWGRHRFDRSASAVAPNELAPRGNIPGPRNERGRNRSGR</sequence>
<organism evidence="2 3">
    <name type="scientific">Pseudosporangium ferrugineum</name>
    <dbReference type="NCBI Taxonomy" id="439699"/>
    <lineage>
        <taxon>Bacteria</taxon>
        <taxon>Bacillati</taxon>
        <taxon>Actinomycetota</taxon>
        <taxon>Actinomycetes</taxon>
        <taxon>Micromonosporales</taxon>
        <taxon>Micromonosporaceae</taxon>
        <taxon>Pseudosporangium</taxon>
    </lineage>
</organism>
<dbReference type="EMBL" id="PVZG01000010">
    <property type="protein sequence ID" value="PRY27475.1"/>
    <property type="molecule type" value="Genomic_DNA"/>
</dbReference>
<gene>
    <name evidence="2" type="ORF">CLV70_11061</name>
</gene>
<dbReference type="Proteomes" id="UP000239209">
    <property type="component" value="Unassembled WGS sequence"/>
</dbReference>
<dbReference type="InterPro" id="IPR029063">
    <property type="entry name" value="SAM-dependent_MTases_sf"/>
</dbReference>